<dbReference type="InterPro" id="IPR002528">
    <property type="entry name" value="MATE_fam"/>
</dbReference>
<keyword evidence="5 10" id="KW-0812">Transmembrane</keyword>
<dbReference type="PANTHER" id="PTHR43298">
    <property type="entry name" value="MULTIDRUG RESISTANCE PROTEIN NORM-RELATED"/>
    <property type="match status" value="1"/>
</dbReference>
<comment type="subcellular location">
    <subcellularLocation>
        <location evidence="1">Cell membrane</location>
        <topology evidence="1">Multi-pass membrane protein</topology>
    </subcellularLocation>
</comment>
<dbReference type="NCBIfam" id="TIGR00797">
    <property type="entry name" value="matE"/>
    <property type="match status" value="1"/>
</dbReference>
<dbReference type="EMBL" id="CP120682">
    <property type="protein sequence ID" value="WKN36093.1"/>
    <property type="molecule type" value="Genomic_DNA"/>
</dbReference>
<keyword evidence="4" id="KW-1003">Cell membrane</keyword>
<name>A0AA49GMG1_9BACT</name>
<organism evidence="11">
    <name type="scientific">Roseihalotalea indica</name>
    <dbReference type="NCBI Taxonomy" id="2867963"/>
    <lineage>
        <taxon>Bacteria</taxon>
        <taxon>Pseudomonadati</taxon>
        <taxon>Bacteroidota</taxon>
        <taxon>Cytophagia</taxon>
        <taxon>Cytophagales</taxon>
        <taxon>Catalimonadaceae</taxon>
        <taxon>Roseihalotalea</taxon>
    </lineage>
</organism>
<feature type="transmembrane region" description="Helical" evidence="10">
    <location>
        <begin position="298"/>
        <end position="321"/>
    </location>
</feature>
<feature type="transmembrane region" description="Helical" evidence="10">
    <location>
        <begin position="263"/>
        <end position="286"/>
    </location>
</feature>
<protein>
    <recommendedName>
        <fullName evidence="9">Multidrug-efflux transporter</fullName>
    </recommendedName>
</protein>
<dbReference type="Pfam" id="PF01554">
    <property type="entry name" value="MatE"/>
    <property type="match status" value="2"/>
</dbReference>
<feature type="transmembrane region" description="Helical" evidence="10">
    <location>
        <begin position="379"/>
        <end position="398"/>
    </location>
</feature>
<keyword evidence="6 10" id="KW-1133">Transmembrane helix</keyword>
<feature type="transmembrane region" description="Helical" evidence="10">
    <location>
        <begin position="438"/>
        <end position="458"/>
    </location>
</feature>
<evidence type="ECO:0000256" key="10">
    <source>
        <dbReference type="SAM" id="Phobius"/>
    </source>
</evidence>
<keyword evidence="8 10" id="KW-0472">Membrane</keyword>
<dbReference type="GO" id="GO:0015297">
    <property type="term" value="F:antiporter activity"/>
    <property type="evidence" value="ECO:0007669"/>
    <property type="project" value="UniProtKB-KW"/>
</dbReference>
<evidence type="ECO:0000313" key="11">
    <source>
        <dbReference type="EMBL" id="WKN36093.1"/>
    </source>
</evidence>
<evidence type="ECO:0000256" key="5">
    <source>
        <dbReference type="ARBA" id="ARBA00022692"/>
    </source>
</evidence>
<accession>A0AA49GMG1</accession>
<keyword evidence="7" id="KW-0406">Ion transport</keyword>
<feature type="transmembrane region" description="Helical" evidence="10">
    <location>
        <begin position="212"/>
        <end position="234"/>
    </location>
</feature>
<dbReference type="InterPro" id="IPR050222">
    <property type="entry name" value="MATE_MdtK"/>
</dbReference>
<evidence type="ECO:0000256" key="7">
    <source>
        <dbReference type="ARBA" id="ARBA00023065"/>
    </source>
</evidence>
<feature type="transmembrane region" description="Helical" evidence="10">
    <location>
        <begin position="153"/>
        <end position="175"/>
    </location>
</feature>
<evidence type="ECO:0000256" key="1">
    <source>
        <dbReference type="ARBA" id="ARBA00004651"/>
    </source>
</evidence>
<feature type="transmembrane region" description="Helical" evidence="10">
    <location>
        <begin position="80"/>
        <end position="100"/>
    </location>
</feature>
<reference evidence="11" key="2">
    <citation type="journal article" date="2024" name="Antonie Van Leeuwenhoek">
        <title>Roseihalotalea indica gen. nov., sp. nov., a halophilic Bacteroidetes from mesopelagic Southwest Indian Ocean with higher carbohydrate metabolic potential.</title>
        <authorList>
            <person name="Chen B."/>
            <person name="Zhang M."/>
            <person name="Lin D."/>
            <person name="Ye J."/>
            <person name="Tang K."/>
        </authorList>
    </citation>
    <scope>NUCLEOTIDE SEQUENCE</scope>
    <source>
        <strain evidence="11">TK19036</strain>
    </source>
</reference>
<dbReference type="CDD" id="cd13139">
    <property type="entry name" value="MATE_like_14"/>
    <property type="match status" value="1"/>
</dbReference>
<feature type="transmembrane region" description="Helical" evidence="10">
    <location>
        <begin position="410"/>
        <end position="432"/>
    </location>
</feature>
<reference evidence="11" key="1">
    <citation type="journal article" date="2023" name="Comput. Struct. Biotechnol. J.">
        <title>Discovery of a novel marine Bacteroidetes with a rich repertoire of carbohydrate-active enzymes.</title>
        <authorList>
            <person name="Chen B."/>
            <person name="Liu G."/>
            <person name="Chen Q."/>
            <person name="Wang H."/>
            <person name="Liu L."/>
            <person name="Tang K."/>
        </authorList>
    </citation>
    <scope>NUCLEOTIDE SEQUENCE</scope>
    <source>
        <strain evidence="11">TK19036</strain>
    </source>
</reference>
<dbReference type="GO" id="GO:0042910">
    <property type="term" value="F:xenobiotic transmembrane transporter activity"/>
    <property type="evidence" value="ECO:0007669"/>
    <property type="project" value="InterPro"/>
</dbReference>
<feature type="transmembrane region" description="Helical" evidence="10">
    <location>
        <begin position="187"/>
        <end position="206"/>
    </location>
</feature>
<keyword evidence="2" id="KW-0813">Transport</keyword>
<dbReference type="GO" id="GO:0005886">
    <property type="term" value="C:plasma membrane"/>
    <property type="evidence" value="ECO:0007669"/>
    <property type="project" value="UniProtKB-SubCell"/>
</dbReference>
<evidence type="ECO:0000256" key="3">
    <source>
        <dbReference type="ARBA" id="ARBA00022449"/>
    </source>
</evidence>
<feature type="transmembrane region" description="Helical" evidence="10">
    <location>
        <begin position="112"/>
        <end position="133"/>
    </location>
</feature>
<feature type="transmembrane region" description="Helical" evidence="10">
    <location>
        <begin position="341"/>
        <end position="359"/>
    </location>
</feature>
<proteinExistence type="predicted"/>
<keyword evidence="3" id="KW-0050">Antiport</keyword>
<evidence type="ECO:0000256" key="2">
    <source>
        <dbReference type="ARBA" id="ARBA00022448"/>
    </source>
</evidence>
<evidence type="ECO:0000256" key="8">
    <source>
        <dbReference type="ARBA" id="ARBA00023136"/>
    </source>
</evidence>
<dbReference type="GO" id="GO:0006811">
    <property type="term" value="P:monoatomic ion transport"/>
    <property type="evidence" value="ECO:0007669"/>
    <property type="project" value="UniProtKB-KW"/>
</dbReference>
<evidence type="ECO:0000256" key="9">
    <source>
        <dbReference type="ARBA" id="ARBA00031636"/>
    </source>
</evidence>
<evidence type="ECO:0000256" key="4">
    <source>
        <dbReference type="ARBA" id="ARBA00022475"/>
    </source>
</evidence>
<evidence type="ECO:0000256" key="6">
    <source>
        <dbReference type="ARBA" id="ARBA00022989"/>
    </source>
</evidence>
<dbReference type="PANTHER" id="PTHR43298:SF2">
    <property type="entry name" value="FMN_FAD EXPORTER YEEO-RELATED"/>
    <property type="match status" value="1"/>
</dbReference>
<dbReference type="PIRSF" id="PIRSF006603">
    <property type="entry name" value="DinF"/>
    <property type="match status" value="1"/>
</dbReference>
<dbReference type="InterPro" id="IPR048279">
    <property type="entry name" value="MdtK-like"/>
</dbReference>
<gene>
    <name evidence="11" type="ORF">K4G66_27380</name>
</gene>
<dbReference type="AlphaFoldDB" id="A0AA49GMG1"/>
<feature type="transmembrane region" description="Helical" evidence="10">
    <location>
        <begin position="35"/>
        <end position="60"/>
    </location>
</feature>
<sequence>MAQFIQRIKYLYQYLLIALKGSETNFTTGSIRRAIFLLSVPMILEMVMESLFAIVDVFFVGRVGTTAVATVGLTESVLTIIYSVAMGLSMATTALVARRIGEKKPHKAGDVAFQAIALAFIFSLIIGVLGAVYARDILQLMGGEPELVNDGALYTRIMFLSNTSIMLLFLINGIFRGAGDASLAMRSLWLANGLNIVLDPVFIFGFGPIPEFGVAGAAIATTIGRTVGVMYQLYHLFGGKTIVKMGVDNIVFRTKTLMNLLKLASEGIGQFLVESASWIFLVRIISMFGSEALAGYTIAIRIIIFSILPSWGLSNTAATLVGQNLGADQPLRAEQSVWKTAYYNFLFLVVLSFLFYVGAYEFVSIFSDDEAVIQEGVQSLRIICLGYVFLSYGMVVAQSFNGAGDTRTPLIINVVCYWLVQIPLAYGMAVWLDMGPKGVYIAIAITFSLAAVVSVVLFQRGKWKLVKV</sequence>